<dbReference type="EMBL" id="DS028100">
    <property type="protein sequence ID" value="KMP09894.1"/>
    <property type="molecule type" value="Genomic_DNA"/>
</dbReference>
<organism evidence="1 2">
    <name type="scientific">Coccidioides immitis RMSCC 2394</name>
    <dbReference type="NCBI Taxonomy" id="404692"/>
    <lineage>
        <taxon>Eukaryota</taxon>
        <taxon>Fungi</taxon>
        <taxon>Dikarya</taxon>
        <taxon>Ascomycota</taxon>
        <taxon>Pezizomycotina</taxon>
        <taxon>Eurotiomycetes</taxon>
        <taxon>Eurotiomycetidae</taxon>
        <taxon>Onygenales</taxon>
        <taxon>Onygenaceae</taxon>
        <taxon>Coccidioides</taxon>
    </lineage>
</organism>
<sequence>MNRNKSVQISTAELISAAKQNPWPNSRARIPVRIDPANQLIVASSTPYTASFLNFYKQDLVNEAVHFSSQNEEDPLWFNTIPPGISGYISRHQSRDFQIANR</sequence>
<protein>
    <submittedName>
        <fullName evidence="1">Uncharacterized protein</fullName>
    </submittedName>
</protein>
<gene>
    <name evidence="1" type="ORF">CIRG_09126</name>
</gene>
<proteinExistence type="predicted"/>
<reference evidence="2" key="1">
    <citation type="journal article" date="2010" name="Genome Res.">
        <title>Population genomic sequencing of Coccidioides fungi reveals recent hybridization and transposon control.</title>
        <authorList>
            <person name="Neafsey D.E."/>
            <person name="Barker B.M."/>
            <person name="Sharpton T.J."/>
            <person name="Stajich J.E."/>
            <person name="Park D.J."/>
            <person name="Whiston E."/>
            <person name="Hung C.-Y."/>
            <person name="McMahan C."/>
            <person name="White J."/>
            <person name="Sykes S."/>
            <person name="Heiman D."/>
            <person name="Young S."/>
            <person name="Zeng Q."/>
            <person name="Abouelleil A."/>
            <person name="Aftuck L."/>
            <person name="Bessette D."/>
            <person name="Brown A."/>
            <person name="FitzGerald M."/>
            <person name="Lui A."/>
            <person name="Macdonald J.P."/>
            <person name="Priest M."/>
            <person name="Orbach M.J."/>
            <person name="Galgiani J.N."/>
            <person name="Kirkland T.N."/>
            <person name="Cole G.T."/>
            <person name="Birren B.W."/>
            <person name="Henn M.R."/>
            <person name="Taylor J.W."/>
            <person name="Rounsley S.D."/>
        </authorList>
    </citation>
    <scope>NUCLEOTIDE SEQUENCE [LARGE SCALE GENOMIC DNA]</scope>
    <source>
        <strain evidence="2">RMSCC 2394</strain>
    </source>
</reference>
<name>A0A0J6YRJ4_COCIT</name>
<evidence type="ECO:0000313" key="2">
    <source>
        <dbReference type="Proteomes" id="UP000054565"/>
    </source>
</evidence>
<accession>A0A0J6YRJ4</accession>
<evidence type="ECO:0000313" key="1">
    <source>
        <dbReference type="EMBL" id="KMP09894.1"/>
    </source>
</evidence>
<dbReference type="AlphaFoldDB" id="A0A0J6YRJ4"/>
<dbReference type="Proteomes" id="UP000054565">
    <property type="component" value="Unassembled WGS sequence"/>
</dbReference>